<name>A0A1C3XJC6_9BRAD</name>
<accession>A0A1C3XJC6</accession>
<dbReference type="Gene3D" id="1.10.260.40">
    <property type="entry name" value="lambda repressor-like DNA-binding domains"/>
    <property type="match status" value="1"/>
</dbReference>
<dbReference type="EMBL" id="FMAE01000032">
    <property type="protein sequence ID" value="SCB52392.1"/>
    <property type="molecule type" value="Genomic_DNA"/>
</dbReference>
<dbReference type="PROSITE" id="PS50943">
    <property type="entry name" value="HTH_CROC1"/>
    <property type="match status" value="1"/>
</dbReference>
<dbReference type="SUPFAM" id="SSF47413">
    <property type="entry name" value="lambda repressor-like DNA-binding domains"/>
    <property type="match status" value="1"/>
</dbReference>
<dbReference type="AlphaFoldDB" id="A0A1C3XJC6"/>
<evidence type="ECO:0000313" key="2">
    <source>
        <dbReference type="EMBL" id="SCB52392.1"/>
    </source>
</evidence>
<dbReference type="InterPro" id="IPR001387">
    <property type="entry name" value="Cro/C1-type_HTH"/>
</dbReference>
<evidence type="ECO:0000259" key="1">
    <source>
        <dbReference type="PROSITE" id="PS50943"/>
    </source>
</evidence>
<feature type="domain" description="HTH cro/C1-type" evidence="1">
    <location>
        <begin position="39"/>
        <end position="94"/>
    </location>
</feature>
<dbReference type="InterPro" id="IPR010982">
    <property type="entry name" value="Lambda_DNA-bd_dom_sf"/>
</dbReference>
<dbReference type="InterPro" id="IPR039554">
    <property type="entry name" value="HigA2-like_HTH"/>
</dbReference>
<protein>
    <submittedName>
        <fullName evidence="2">Transcriptional regulator, XRE family</fullName>
    </submittedName>
</protein>
<dbReference type="CDD" id="cd00093">
    <property type="entry name" value="HTH_XRE"/>
    <property type="match status" value="1"/>
</dbReference>
<dbReference type="Pfam" id="PF13744">
    <property type="entry name" value="HTH_37"/>
    <property type="match status" value="1"/>
</dbReference>
<dbReference type="Proteomes" id="UP000183174">
    <property type="component" value="Unassembled WGS sequence"/>
</dbReference>
<gene>
    <name evidence="2" type="ORF">GA0061099_10326</name>
</gene>
<evidence type="ECO:0000313" key="3">
    <source>
        <dbReference type="Proteomes" id="UP000183174"/>
    </source>
</evidence>
<proteinExistence type="predicted"/>
<sequence length="112" mass="12630">MSTKNKLPAHSRGTGNIFADLGLPNAEEHQLKAALVVQLKRLMEEREITQTDAAKLVEMKQPDLSKLLRGHFKLVSVEKLMRMLTAFDQDVEITVKPHRKRGEAGRITFIPA</sequence>
<dbReference type="SMART" id="SM00530">
    <property type="entry name" value="HTH_XRE"/>
    <property type="match status" value="1"/>
</dbReference>
<reference evidence="2 3" key="1">
    <citation type="submission" date="2016-08" db="EMBL/GenBank/DDBJ databases">
        <authorList>
            <person name="Seilhamer J.J."/>
        </authorList>
    </citation>
    <scope>NUCLEOTIDE SEQUENCE [LARGE SCALE GENOMIC DNA]</scope>
    <source>
        <strain evidence="2 3">CCBAU 10071</strain>
    </source>
</reference>
<organism evidence="2 3">
    <name type="scientific">Bradyrhizobium yuanmingense</name>
    <dbReference type="NCBI Taxonomy" id="108015"/>
    <lineage>
        <taxon>Bacteria</taxon>
        <taxon>Pseudomonadati</taxon>
        <taxon>Pseudomonadota</taxon>
        <taxon>Alphaproteobacteria</taxon>
        <taxon>Hyphomicrobiales</taxon>
        <taxon>Nitrobacteraceae</taxon>
        <taxon>Bradyrhizobium</taxon>
    </lineage>
</organism>
<dbReference type="GO" id="GO:0003677">
    <property type="term" value="F:DNA binding"/>
    <property type="evidence" value="ECO:0007669"/>
    <property type="project" value="InterPro"/>
</dbReference>